<reference evidence="3" key="3">
    <citation type="submission" date="2018-08" db="UniProtKB">
        <authorList>
            <consortium name="EnsemblPlants"/>
        </authorList>
    </citation>
    <scope>IDENTIFICATION</scope>
    <source>
        <strain evidence="3">cv. Bd21</strain>
    </source>
</reference>
<evidence type="ECO:0000313" key="2">
    <source>
        <dbReference type="EMBL" id="KQK23933.1"/>
    </source>
</evidence>
<dbReference type="AlphaFoldDB" id="I1HAE5"/>
<sequence>MPYSGDRRLSPPPTLSYLSPSAAPFTVARPRATPDPIPPNAPNPSPPSYPDLPTAPSLYESWVEPPSTYMDRAAAVSPAYRGFDNSDGFLISEDARNDIYPGNHFGASMQPHPFTAGSSEWMEERYPGIYQRTSKALSSEFGSSAVRQPSVLPSLFARLEKEPFSTPQPVNQYSTTYSAYDNYMTHIPSCSTYPLNYDQSMPPVVASPEVCAATKSSLPTTDGHILENPFSSPYTNPCRLNLDYFDTMQNEQKDLFGYQTAYNKHYGDWSNPNNGTRIVGNYPLGTSGVGQNYLLGDCSETGGPVHPSSEVKTGLKCMKPLGNYPLSRYGVGENYLGENSETVGSVPVQPSSEVESGLKHTGLVGNYPLSRRGAGENYLLGESSETGRPVQPSSEVKSDLKSLQASCSKVSPEHPFTHPRDLFTDSLELNNPVVDSPCWKGTPTLQQPSFDGVKNDEAPYSANGSGDLHDLQQGKKLSEFSINNSVLFPNLHDTSNPEDNPCVPYFMNYLSAFSLPSESKKVGVHCDAQPSIVEDFSGMTKSVEQGNRSDKHLSCKTRDDFGGQQSVFPVNENNGPMVLGRKIGSHIGCPIEESSKKVSSNVGAAPTALIRSLTEESLQGNTFVHKPAATLEHLCSEIPMNKGLEHLTHHNSGVEEDLRKISGDRITSRSKTRAEFIKSMYDLSAMLLSTCNGGYELEESEHALVQSVIQNLSSLSSKISKAAFKVDDVNNNCCKMNLEKVKCCGKTCQSKKFAGLDGGNIGADFKTFLIQDLAKLQEENVVSDSEDAQMLVYKNLWIEAEASVCKLKYELQLTRMKPAMKHHHQQTAAAPAVSFGEAKVSNLPKFEDSLCIGEIDDSSKHKEQNSVKESNICSATLLPQGGDEVDAAVFARLKVLKLRDESINGFHEDGSELPKETSSYDTTDVDGADMHNEVDDMVISLVEDIINKRLETSRRKGDEADGATIGALEDFMSYNNTSSLDEETNQEELESSKSKTGCAMARLEDLMCCNDEISSLSGGNAYLVQTASDDKSGQLEDGVMARLQVLKRRLDNTSSVVDVGPKVIRSDDWADLFESKESGRVAHDGLIEKTDMPDDVKCRTRSGEANGSSTVQYLGALPQESQVLSAPVEPAALHLHDEQFSHSPSEWEHVLKEDFFLPGKPLK</sequence>
<reference evidence="2" key="2">
    <citation type="submission" date="2017-06" db="EMBL/GenBank/DDBJ databases">
        <title>WGS assembly of Brachypodium distachyon.</title>
        <authorList>
            <consortium name="The International Brachypodium Initiative"/>
            <person name="Lucas S."/>
            <person name="Harmon-Smith M."/>
            <person name="Lail K."/>
            <person name="Tice H."/>
            <person name="Grimwood J."/>
            <person name="Bruce D."/>
            <person name="Barry K."/>
            <person name="Shu S."/>
            <person name="Lindquist E."/>
            <person name="Wang M."/>
            <person name="Pitluck S."/>
            <person name="Vogel J.P."/>
            <person name="Garvin D.F."/>
            <person name="Mockler T.C."/>
            <person name="Schmutz J."/>
            <person name="Rokhsar D."/>
            <person name="Bevan M.W."/>
        </authorList>
    </citation>
    <scope>NUCLEOTIDE SEQUENCE</scope>
    <source>
        <strain evidence="2">Bd21</strain>
    </source>
</reference>
<dbReference type="KEGG" id="bdi:100842414"/>
<dbReference type="Proteomes" id="UP000008810">
    <property type="component" value="Chromosome 1"/>
</dbReference>
<dbReference type="GeneID" id="100842414"/>
<evidence type="ECO:0000313" key="4">
    <source>
        <dbReference type="Proteomes" id="UP000008810"/>
    </source>
</evidence>
<feature type="region of interest" description="Disordered" evidence="1">
    <location>
        <begin position="1"/>
        <end position="53"/>
    </location>
</feature>
<name>I1HAE5_BRADI</name>
<keyword evidence="4" id="KW-1185">Reference proteome</keyword>
<evidence type="ECO:0000256" key="1">
    <source>
        <dbReference type="SAM" id="MobiDB-lite"/>
    </source>
</evidence>
<organism evidence="2">
    <name type="scientific">Brachypodium distachyon</name>
    <name type="common">Purple false brome</name>
    <name type="synonym">Trachynia distachya</name>
    <dbReference type="NCBI Taxonomy" id="15368"/>
    <lineage>
        <taxon>Eukaryota</taxon>
        <taxon>Viridiplantae</taxon>
        <taxon>Streptophyta</taxon>
        <taxon>Embryophyta</taxon>
        <taxon>Tracheophyta</taxon>
        <taxon>Spermatophyta</taxon>
        <taxon>Magnoliopsida</taxon>
        <taxon>Liliopsida</taxon>
        <taxon>Poales</taxon>
        <taxon>Poaceae</taxon>
        <taxon>BOP clade</taxon>
        <taxon>Pooideae</taxon>
        <taxon>Stipodae</taxon>
        <taxon>Brachypodieae</taxon>
        <taxon>Brachypodium</taxon>
    </lineage>
</organism>
<reference evidence="2 3" key="1">
    <citation type="journal article" date="2010" name="Nature">
        <title>Genome sequencing and analysis of the model grass Brachypodium distachyon.</title>
        <authorList>
            <consortium name="International Brachypodium Initiative"/>
        </authorList>
    </citation>
    <scope>NUCLEOTIDE SEQUENCE [LARGE SCALE GENOMIC DNA]</scope>
    <source>
        <strain evidence="2 3">Bd21</strain>
    </source>
</reference>
<feature type="region of interest" description="Disordered" evidence="1">
    <location>
        <begin position="905"/>
        <end position="928"/>
    </location>
</feature>
<dbReference type="OrthoDB" id="611935at2759"/>
<accession>I1HAE5</accession>
<dbReference type="EMBL" id="CM000880">
    <property type="protein sequence ID" value="KQK23933.1"/>
    <property type="molecule type" value="Genomic_DNA"/>
</dbReference>
<evidence type="ECO:0000313" key="3">
    <source>
        <dbReference type="EnsemblPlants" id="KQK23933"/>
    </source>
</evidence>
<dbReference type="EnsemblPlants" id="KQK23933">
    <property type="protein sequence ID" value="KQK23933"/>
    <property type="gene ID" value="BRADI_1g77160v3"/>
</dbReference>
<dbReference type="FunCoup" id="I1HAE5">
    <property type="interactions" value="1"/>
</dbReference>
<feature type="compositionally biased region" description="Basic and acidic residues" evidence="1">
    <location>
        <begin position="905"/>
        <end position="915"/>
    </location>
</feature>
<proteinExistence type="predicted"/>
<protein>
    <submittedName>
        <fullName evidence="2 3">Uncharacterized protein</fullName>
    </submittedName>
</protein>
<dbReference type="PANTHER" id="PTHR34361:SF11">
    <property type="entry name" value="DUF3741 DOMAIN-CONTAINING PROTEIN"/>
    <property type="match status" value="1"/>
</dbReference>
<dbReference type="eggNOG" id="ENOG502RM6I">
    <property type="taxonomic scope" value="Eukaryota"/>
</dbReference>
<dbReference type="Gramene" id="KQK23933">
    <property type="protein sequence ID" value="KQK23933"/>
    <property type="gene ID" value="BRADI_1g77160v3"/>
</dbReference>
<dbReference type="RefSeq" id="XP_010229290.1">
    <property type="nucleotide sequence ID" value="XM_010230988.3"/>
</dbReference>
<feature type="compositionally biased region" description="Pro residues" evidence="1">
    <location>
        <begin position="33"/>
        <end position="50"/>
    </location>
</feature>
<dbReference type="HOGENOM" id="CLU_012247_0_0_1"/>
<dbReference type="PANTHER" id="PTHR34361">
    <property type="entry name" value="OS08G0157800 PROTEIN"/>
    <property type="match status" value="1"/>
</dbReference>
<gene>
    <name evidence="3" type="primary">LOC100842414</name>
    <name evidence="2" type="ORF">BRADI_1g77160v3</name>
</gene>
<dbReference type="OMA" id="AAMENHN"/>